<sequence length="91" mass="10003">MLRAEKARECLPGDESDCNLWSRILPLYIDRTVFAVLGGGCFSVGSQTGVVLGSKMTTLDSASRFYSKAFNDYLVSRTLDKPMVSTVLKCN</sequence>
<dbReference type="Proteomes" id="UP001054945">
    <property type="component" value="Unassembled WGS sequence"/>
</dbReference>
<keyword evidence="2" id="KW-1185">Reference proteome</keyword>
<proteinExistence type="predicted"/>
<evidence type="ECO:0000313" key="2">
    <source>
        <dbReference type="Proteomes" id="UP001054945"/>
    </source>
</evidence>
<evidence type="ECO:0000313" key="1">
    <source>
        <dbReference type="EMBL" id="GIY90527.1"/>
    </source>
</evidence>
<comment type="caution">
    <text evidence="1">The sequence shown here is derived from an EMBL/GenBank/DDBJ whole genome shotgun (WGS) entry which is preliminary data.</text>
</comment>
<name>A0AAV4X7E9_CAEEX</name>
<protein>
    <submittedName>
        <fullName evidence="1">Uncharacterized protein</fullName>
    </submittedName>
</protein>
<accession>A0AAV4X7E9</accession>
<reference evidence="1 2" key="1">
    <citation type="submission" date="2021-06" db="EMBL/GenBank/DDBJ databases">
        <title>Caerostris extrusa draft genome.</title>
        <authorList>
            <person name="Kono N."/>
            <person name="Arakawa K."/>
        </authorList>
    </citation>
    <scope>NUCLEOTIDE SEQUENCE [LARGE SCALE GENOMIC DNA]</scope>
</reference>
<dbReference type="AlphaFoldDB" id="A0AAV4X7E9"/>
<dbReference type="EMBL" id="BPLR01017327">
    <property type="protein sequence ID" value="GIY90527.1"/>
    <property type="molecule type" value="Genomic_DNA"/>
</dbReference>
<gene>
    <name evidence="1" type="ORF">CEXT_689641</name>
</gene>
<organism evidence="1 2">
    <name type="scientific">Caerostris extrusa</name>
    <name type="common">Bark spider</name>
    <name type="synonym">Caerostris bankana</name>
    <dbReference type="NCBI Taxonomy" id="172846"/>
    <lineage>
        <taxon>Eukaryota</taxon>
        <taxon>Metazoa</taxon>
        <taxon>Ecdysozoa</taxon>
        <taxon>Arthropoda</taxon>
        <taxon>Chelicerata</taxon>
        <taxon>Arachnida</taxon>
        <taxon>Araneae</taxon>
        <taxon>Araneomorphae</taxon>
        <taxon>Entelegynae</taxon>
        <taxon>Araneoidea</taxon>
        <taxon>Araneidae</taxon>
        <taxon>Caerostris</taxon>
    </lineage>
</organism>